<proteinExistence type="predicted"/>
<evidence type="ECO:0000256" key="2">
    <source>
        <dbReference type="SAM" id="SignalP"/>
    </source>
</evidence>
<evidence type="ECO:0000313" key="4">
    <source>
        <dbReference type="Proteomes" id="UP001328107"/>
    </source>
</evidence>
<feature type="chain" id="PRO_5042886497" evidence="2">
    <location>
        <begin position="16"/>
        <end position="83"/>
    </location>
</feature>
<evidence type="ECO:0000313" key="3">
    <source>
        <dbReference type="EMBL" id="GMR41308.1"/>
    </source>
</evidence>
<feature type="signal peptide" evidence="2">
    <location>
        <begin position="1"/>
        <end position="15"/>
    </location>
</feature>
<name>A0AAN4ZMN8_9BILA</name>
<feature type="non-terminal residue" evidence="3">
    <location>
        <position position="1"/>
    </location>
</feature>
<dbReference type="EMBL" id="BTRK01000003">
    <property type="protein sequence ID" value="GMR41308.1"/>
    <property type="molecule type" value="Genomic_DNA"/>
</dbReference>
<keyword evidence="4" id="KW-1185">Reference proteome</keyword>
<feature type="coiled-coil region" evidence="1">
    <location>
        <begin position="37"/>
        <end position="71"/>
    </location>
</feature>
<organism evidence="3 4">
    <name type="scientific">Pristionchus mayeri</name>
    <dbReference type="NCBI Taxonomy" id="1317129"/>
    <lineage>
        <taxon>Eukaryota</taxon>
        <taxon>Metazoa</taxon>
        <taxon>Ecdysozoa</taxon>
        <taxon>Nematoda</taxon>
        <taxon>Chromadorea</taxon>
        <taxon>Rhabditida</taxon>
        <taxon>Rhabditina</taxon>
        <taxon>Diplogasteromorpha</taxon>
        <taxon>Diplogasteroidea</taxon>
        <taxon>Neodiplogasteridae</taxon>
        <taxon>Pristionchus</taxon>
    </lineage>
</organism>
<sequence>CQILFTLLFIGMCFALSFGVAILIRPDATCPSPQTEKINQSLNVETLQKQNEELKRTLAEKDRELYEVEDKGATYIMKLSRKI</sequence>
<comment type="caution">
    <text evidence="3">The sequence shown here is derived from an EMBL/GenBank/DDBJ whole genome shotgun (WGS) entry which is preliminary data.</text>
</comment>
<dbReference type="AlphaFoldDB" id="A0AAN4ZMN8"/>
<protein>
    <submittedName>
        <fullName evidence="3">Uncharacterized protein</fullName>
    </submittedName>
</protein>
<reference evidence="4" key="1">
    <citation type="submission" date="2022-10" db="EMBL/GenBank/DDBJ databases">
        <title>Genome assembly of Pristionchus species.</title>
        <authorList>
            <person name="Yoshida K."/>
            <person name="Sommer R.J."/>
        </authorList>
    </citation>
    <scope>NUCLEOTIDE SEQUENCE [LARGE SCALE GENOMIC DNA]</scope>
    <source>
        <strain evidence="4">RS5460</strain>
    </source>
</reference>
<feature type="non-terminal residue" evidence="3">
    <location>
        <position position="83"/>
    </location>
</feature>
<dbReference type="Proteomes" id="UP001328107">
    <property type="component" value="Unassembled WGS sequence"/>
</dbReference>
<accession>A0AAN4ZMN8</accession>
<gene>
    <name evidence="3" type="ORF">PMAYCL1PPCAC_11503</name>
</gene>
<evidence type="ECO:0000256" key="1">
    <source>
        <dbReference type="SAM" id="Coils"/>
    </source>
</evidence>
<keyword evidence="1" id="KW-0175">Coiled coil</keyword>
<keyword evidence="2" id="KW-0732">Signal</keyword>